<dbReference type="PROSITE" id="PS51353">
    <property type="entry name" value="ARSC"/>
    <property type="match status" value="1"/>
</dbReference>
<keyword evidence="4" id="KW-1185">Reference proteome</keyword>
<proteinExistence type="inferred from homology"/>
<accession>A0A401JFT5</accession>
<reference evidence="3 4" key="1">
    <citation type="journal article" date="2019" name="Front. Microbiol.">
        <title>Genomes of Neutrophilic Sulfur-Oxidizing Chemolithoautotrophs Representing 9 Proteobacterial Species From 8 Genera.</title>
        <authorList>
            <person name="Watanabe T."/>
            <person name="Kojima H."/>
            <person name="Umezawa K."/>
            <person name="Hori C."/>
            <person name="Takasuka T.E."/>
            <person name="Kato Y."/>
            <person name="Fukui M."/>
        </authorList>
    </citation>
    <scope>NUCLEOTIDE SEQUENCE [LARGE SCALE GENOMIC DNA]</scope>
    <source>
        <strain evidence="3 4">TTN</strain>
    </source>
</reference>
<dbReference type="PANTHER" id="PTHR30041">
    <property type="entry name" value="ARSENATE REDUCTASE"/>
    <property type="match status" value="1"/>
</dbReference>
<dbReference type="PANTHER" id="PTHR30041:SF8">
    <property type="entry name" value="PROTEIN YFFB"/>
    <property type="match status" value="1"/>
</dbReference>
<dbReference type="InterPro" id="IPR006504">
    <property type="entry name" value="Tscrpt_reg_Spx/MgsR"/>
</dbReference>
<evidence type="ECO:0000256" key="1">
    <source>
        <dbReference type="ARBA" id="ARBA00007198"/>
    </source>
</evidence>
<dbReference type="Proteomes" id="UP000286806">
    <property type="component" value="Unassembled WGS sequence"/>
</dbReference>
<dbReference type="CDD" id="cd03035">
    <property type="entry name" value="ArsC_Yffb"/>
    <property type="match status" value="1"/>
</dbReference>
<gene>
    <name evidence="3" type="ORF">SFMTTN_2311</name>
</gene>
<name>A0A401JFT5_9PROT</name>
<dbReference type="Gene3D" id="3.40.30.10">
    <property type="entry name" value="Glutaredoxin"/>
    <property type="match status" value="1"/>
</dbReference>
<evidence type="ECO:0000256" key="2">
    <source>
        <dbReference type="PROSITE-ProRule" id="PRU01282"/>
    </source>
</evidence>
<dbReference type="AlphaFoldDB" id="A0A401JFT5"/>
<organism evidence="3 4">
    <name type="scientific">Sulfuriferula multivorans</name>
    <dbReference type="NCBI Taxonomy" id="1559896"/>
    <lineage>
        <taxon>Bacteria</taxon>
        <taxon>Pseudomonadati</taxon>
        <taxon>Pseudomonadota</taxon>
        <taxon>Betaproteobacteria</taxon>
        <taxon>Nitrosomonadales</taxon>
        <taxon>Sulfuricellaceae</taxon>
        <taxon>Sulfuriferula</taxon>
    </lineage>
</organism>
<dbReference type="NCBIfam" id="TIGR01617">
    <property type="entry name" value="arsC_related"/>
    <property type="match status" value="1"/>
</dbReference>
<comment type="caution">
    <text evidence="3">The sequence shown here is derived from an EMBL/GenBank/DDBJ whole genome shotgun (WGS) entry which is preliminary data.</text>
</comment>
<dbReference type="InterPro" id="IPR036249">
    <property type="entry name" value="Thioredoxin-like_sf"/>
</dbReference>
<comment type="similarity">
    <text evidence="1 2">Belongs to the ArsC family.</text>
</comment>
<sequence length="132" mass="14983">MSSSRLKWANYYYSIGTMRIYGISNCTTVKKALAWLDEHGQTYEFHDFKKSGVNVALLNTWAQQVGWEKLLNRQGMTWRQLPDAIKTSITTQEAAFALMMEKTSVIKRPVLEHAHQIVIGFNPAEYAAVLGA</sequence>
<dbReference type="SUPFAM" id="SSF52833">
    <property type="entry name" value="Thioredoxin-like"/>
    <property type="match status" value="1"/>
</dbReference>
<evidence type="ECO:0000313" key="3">
    <source>
        <dbReference type="EMBL" id="GBL46497.1"/>
    </source>
</evidence>
<dbReference type="EMBL" id="BGOW01000020">
    <property type="protein sequence ID" value="GBL46497.1"/>
    <property type="molecule type" value="Genomic_DNA"/>
</dbReference>
<evidence type="ECO:0000313" key="4">
    <source>
        <dbReference type="Proteomes" id="UP000286806"/>
    </source>
</evidence>
<protein>
    <submittedName>
        <fullName evidence="3">Glutathione-dependent thiol reductase</fullName>
    </submittedName>
</protein>
<dbReference type="Pfam" id="PF03960">
    <property type="entry name" value="ArsC"/>
    <property type="match status" value="1"/>
</dbReference>
<dbReference type="InterPro" id="IPR006660">
    <property type="entry name" value="Arsenate_reductase-like"/>
</dbReference>